<reference evidence="1 2" key="1">
    <citation type="submission" date="2016-05" db="EMBL/GenBank/DDBJ databases">
        <title>Paenibacillus oryzae. sp. nov., isolated from the rice root.</title>
        <authorList>
            <person name="Zhang J."/>
            <person name="Zhang X."/>
        </authorList>
    </citation>
    <scope>NUCLEOTIDE SEQUENCE [LARGE SCALE GENOMIC DNA]</scope>
    <source>
        <strain evidence="1 2">1DrF-4</strain>
    </source>
</reference>
<evidence type="ECO:0000313" key="2">
    <source>
        <dbReference type="Proteomes" id="UP000092024"/>
    </source>
</evidence>
<dbReference type="Proteomes" id="UP000092024">
    <property type="component" value="Unassembled WGS sequence"/>
</dbReference>
<dbReference type="STRING" id="1844972.A7K91_08495"/>
<protein>
    <submittedName>
        <fullName evidence="1">Uncharacterized protein</fullName>
    </submittedName>
</protein>
<gene>
    <name evidence="1" type="ORF">A7K91_08495</name>
</gene>
<accession>A0A1A5YQC7</accession>
<evidence type="ECO:0000313" key="1">
    <source>
        <dbReference type="EMBL" id="OBR67764.1"/>
    </source>
</evidence>
<comment type="caution">
    <text evidence="1">The sequence shown here is derived from an EMBL/GenBank/DDBJ whole genome shotgun (WGS) entry which is preliminary data.</text>
</comment>
<proteinExistence type="predicted"/>
<dbReference type="EMBL" id="LYPA01000031">
    <property type="protein sequence ID" value="OBR67764.1"/>
    <property type="molecule type" value="Genomic_DNA"/>
</dbReference>
<sequence>MNIFNTTEWAGMMSNKDNTARYIYDLIETRKNISEIHHAADAEVSRLQARIDAVNAWRDSTVEPLQSKIALCEKLLLILTAEGLKNSSEKGTEELHFANSADETVDFLNFIRNRGKFEVE</sequence>
<name>A0A1A5YQC7_9BACL</name>
<keyword evidence="2" id="KW-1185">Reference proteome</keyword>
<dbReference type="RefSeq" id="WP_068680110.1">
    <property type="nucleotide sequence ID" value="NZ_LYPA01000031.1"/>
</dbReference>
<organism evidence="1 2">
    <name type="scientific">Paenibacillus oryzae</name>
    <dbReference type="NCBI Taxonomy" id="1844972"/>
    <lineage>
        <taxon>Bacteria</taxon>
        <taxon>Bacillati</taxon>
        <taxon>Bacillota</taxon>
        <taxon>Bacilli</taxon>
        <taxon>Bacillales</taxon>
        <taxon>Paenibacillaceae</taxon>
        <taxon>Paenibacillus</taxon>
    </lineage>
</organism>
<dbReference type="AlphaFoldDB" id="A0A1A5YQC7"/>